<sequence length="22" mass="2381">DHGRKNECTDCRGVGYVGGYHG</sequence>
<accession>A0A392ULR4</accession>
<organism evidence="1 2">
    <name type="scientific">Trifolium medium</name>
    <dbReference type="NCBI Taxonomy" id="97028"/>
    <lineage>
        <taxon>Eukaryota</taxon>
        <taxon>Viridiplantae</taxon>
        <taxon>Streptophyta</taxon>
        <taxon>Embryophyta</taxon>
        <taxon>Tracheophyta</taxon>
        <taxon>Spermatophyta</taxon>
        <taxon>Magnoliopsida</taxon>
        <taxon>eudicotyledons</taxon>
        <taxon>Gunneridae</taxon>
        <taxon>Pentapetalae</taxon>
        <taxon>rosids</taxon>
        <taxon>fabids</taxon>
        <taxon>Fabales</taxon>
        <taxon>Fabaceae</taxon>
        <taxon>Papilionoideae</taxon>
        <taxon>50 kb inversion clade</taxon>
        <taxon>NPAAA clade</taxon>
        <taxon>Hologalegina</taxon>
        <taxon>IRL clade</taxon>
        <taxon>Trifolieae</taxon>
        <taxon>Trifolium</taxon>
    </lineage>
</organism>
<dbReference type="EMBL" id="LXQA010863756">
    <property type="protein sequence ID" value="MCI74579.1"/>
    <property type="molecule type" value="Genomic_DNA"/>
</dbReference>
<dbReference type="Proteomes" id="UP000265520">
    <property type="component" value="Unassembled WGS sequence"/>
</dbReference>
<evidence type="ECO:0000313" key="1">
    <source>
        <dbReference type="EMBL" id="MCI74579.1"/>
    </source>
</evidence>
<proteinExistence type="predicted"/>
<reference evidence="1 2" key="1">
    <citation type="journal article" date="2018" name="Front. Plant Sci.">
        <title>Red Clover (Trifolium pratense) and Zigzag Clover (T. medium) - A Picture of Genomic Similarities and Differences.</title>
        <authorList>
            <person name="Dluhosova J."/>
            <person name="Istvanek J."/>
            <person name="Nedelnik J."/>
            <person name="Repkova J."/>
        </authorList>
    </citation>
    <scope>NUCLEOTIDE SEQUENCE [LARGE SCALE GENOMIC DNA]</scope>
    <source>
        <strain evidence="2">cv. 10/8</strain>
        <tissue evidence="1">Leaf</tissue>
    </source>
</reference>
<keyword evidence="2" id="KW-1185">Reference proteome</keyword>
<comment type="caution">
    <text evidence="1">The sequence shown here is derived from an EMBL/GenBank/DDBJ whole genome shotgun (WGS) entry which is preliminary data.</text>
</comment>
<evidence type="ECO:0000313" key="2">
    <source>
        <dbReference type="Proteomes" id="UP000265520"/>
    </source>
</evidence>
<protein>
    <submittedName>
        <fullName evidence="1">Uncharacterized protein</fullName>
    </submittedName>
</protein>
<dbReference type="AlphaFoldDB" id="A0A392ULR4"/>
<feature type="non-terminal residue" evidence="1">
    <location>
        <position position="1"/>
    </location>
</feature>
<name>A0A392ULR4_9FABA</name>